<sequence length="273" mass="27757">MLPEPTRKAARRARVGHRRLMFGAAAIAAVAVAVGTGFTVQASVDTQASIAETTANGQAGAYDSSQLGAYSNISEARAGKDARDTISAANGVIAAADGKVDASALQTSVASLGDYATMSVADITELTTETKAEAEKTRAATEEHDRQAAEAAAAAAAKAAADAAAAQAAANTVEGAKATAQSMAASKYGWGGDQFSCLVSLWSKESGWNYQAYNAGSGATGIPQALPGSKMASAGSDWQSNASTQISWGLDYISRAYGTPCAAWGHSQSVNWY</sequence>
<proteinExistence type="predicted"/>
<dbReference type="Proteomes" id="UP000438182">
    <property type="component" value="Unassembled WGS sequence"/>
</dbReference>
<dbReference type="InterPro" id="IPR023346">
    <property type="entry name" value="Lysozyme-like_dom_sf"/>
</dbReference>
<evidence type="ECO:0000313" key="3">
    <source>
        <dbReference type="Proteomes" id="UP000438182"/>
    </source>
</evidence>
<reference evidence="2 3" key="1">
    <citation type="submission" date="2019-12" db="EMBL/GenBank/DDBJ databases">
        <authorList>
            <person name="Kim Y.S."/>
        </authorList>
    </citation>
    <scope>NUCLEOTIDE SEQUENCE [LARGE SCALE GENOMIC DNA]</scope>
    <source>
        <strain evidence="2 3">MMS17-SY077</strain>
    </source>
</reference>
<organism evidence="2 3">
    <name type="scientific">Agromyces seonyuensis</name>
    <dbReference type="NCBI Taxonomy" id="2662446"/>
    <lineage>
        <taxon>Bacteria</taxon>
        <taxon>Bacillati</taxon>
        <taxon>Actinomycetota</taxon>
        <taxon>Actinomycetes</taxon>
        <taxon>Micrococcales</taxon>
        <taxon>Microbacteriaceae</taxon>
        <taxon>Agromyces</taxon>
    </lineage>
</organism>
<dbReference type="EMBL" id="WSTA01000025">
    <property type="protein sequence ID" value="MWB98387.1"/>
    <property type="molecule type" value="Genomic_DNA"/>
</dbReference>
<comment type="caution">
    <text evidence="2">The sequence shown here is derived from an EMBL/GenBank/DDBJ whole genome shotgun (WGS) entry which is preliminary data.</text>
</comment>
<protein>
    <recommendedName>
        <fullName evidence="4">Phospholipase</fullName>
    </recommendedName>
</protein>
<dbReference type="SUPFAM" id="SSF53955">
    <property type="entry name" value="Lysozyme-like"/>
    <property type="match status" value="1"/>
</dbReference>
<name>A0A6I4P4M9_9MICO</name>
<feature type="transmembrane region" description="Helical" evidence="1">
    <location>
        <begin position="20"/>
        <end position="40"/>
    </location>
</feature>
<gene>
    <name evidence="2" type="ORF">GB864_07470</name>
</gene>
<dbReference type="AlphaFoldDB" id="A0A6I4P4M9"/>
<keyword evidence="1" id="KW-0472">Membrane</keyword>
<keyword evidence="1" id="KW-1133">Transmembrane helix</keyword>
<evidence type="ECO:0008006" key="4">
    <source>
        <dbReference type="Google" id="ProtNLM"/>
    </source>
</evidence>
<evidence type="ECO:0000256" key="1">
    <source>
        <dbReference type="SAM" id="Phobius"/>
    </source>
</evidence>
<keyword evidence="3" id="KW-1185">Reference proteome</keyword>
<evidence type="ECO:0000313" key="2">
    <source>
        <dbReference type="EMBL" id="MWB98387.1"/>
    </source>
</evidence>
<accession>A0A6I4P4M9</accession>
<keyword evidence="1" id="KW-0812">Transmembrane</keyword>